<dbReference type="InterPro" id="IPR003660">
    <property type="entry name" value="HAMP_dom"/>
</dbReference>
<protein>
    <submittedName>
        <fullName evidence="8">Methyl-accepting chemotaxis protein</fullName>
    </submittedName>
</protein>
<dbReference type="STRING" id="1529.SAMN04487885_1199"/>
<dbReference type="InterPro" id="IPR024478">
    <property type="entry name" value="HlyB_4HB_MCP"/>
</dbReference>
<keyword evidence="1" id="KW-0145">Chemotaxis</keyword>
<keyword evidence="4" id="KW-0472">Membrane</keyword>
<dbReference type="PANTHER" id="PTHR43531">
    <property type="entry name" value="PROTEIN ICFG"/>
    <property type="match status" value="1"/>
</dbReference>
<evidence type="ECO:0000259" key="6">
    <source>
        <dbReference type="PROSITE" id="PS50885"/>
    </source>
</evidence>
<reference evidence="7 10" key="2">
    <citation type="submission" date="2018-03" db="EMBL/GenBank/DDBJ databases">
        <title>The uncultured portion of the human microbiome is neutrally assembled.</title>
        <authorList>
            <person name="Jeraldo P."/>
            <person name="Boardman L."/>
            <person name="White B.A."/>
            <person name="Nelson H."/>
            <person name="Goldenfeld N."/>
            <person name="Chia N."/>
        </authorList>
    </citation>
    <scope>NUCLEOTIDE SEQUENCE [LARGE SCALE GENOMIC DNA]</scope>
    <source>
        <strain evidence="7">CIM:MAG 903</strain>
    </source>
</reference>
<keyword evidence="4" id="KW-1133">Transmembrane helix</keyword>
<evidence type="ECO:0000259" key="5">
    <source>
        <dbReference type="PROSITE" id="PS50111"/>
    </source>
</evidence>
<accession>A0A1I2N4D4</accession>
<dbReference type="eggNOG" id="COG0840">
    <property type="taxonomic scope" value="Bacteria"/>
</dbReference>
<dbReference type="GO" id="GO:0007165">
    <property type="term" value="P:signal transduction"/>
    <property type="evidence" value="ECO:0007669"/>
    <property type="project" value="UniProtKB-KW"/>
</dbReference>
<dbReference type="PROSITE" id="PS50111">
    <property type="entry name" value="CHEMOTAXIS_TRANSDUC_2"/>
    <property type="match status" value="1"/>
</dbReference>
<dbReference type="GO" id="GO:0005886">
    <property type="term" value="C:plasma membrane"/>
    <property type="evidence" value="ECO:0007669"/>
    <property type="project" value="TreeGrafter"/>
</dbReference>
<evidence type="ECO:0000313" key="10">
    <source>
        <dbReference type="Proteomes" id="UP000246114"/>
    </source>
</evidence>
<dbReference type="Pfam" id="PF00015">
    <property type="entry name" value="MCPsignal"/>
    <property type="match status" value="1"/>
</dbReference>
<proteinExistence type="inferred from homology"/>
<keyword evidence="4" id="KW-0812">Transmembrane</keyword>
<dbReference type="Pfam" id="PF12729">
    <property type="entry name" value="4HB_MCP_1"/>
    <property type="match status" value="1"/>
</dbReference>
<name>A0A1I2N4D4_9CLOT</name>
<keyword evidence="3" id="KW-0807">Transducer</keyword>
<dbReference type="EMBL" id="QAMZ01000002">
    <property type="protein sequence ID" value="PWL55870.1"/>
    <property type="molecule type" value="Genomic_DNA"/>
</dbReference>
<dbReference type="EMBL" id="FOOE01000019">
    <property type="protein sequence ID" value="SFF98704.1"/>
    <property type="molecule type" value="Genomic_DNA"/>
</dbReference>
<keyword evidence="9" id="KW-1185">Reference proteome</keyword>
<dbReference type="SUPFAM" id="SSF58104">
    <property type="entry name" value="Methyl-accepting chemotaxis protein (MCP) signaling domain"/>
    <property type="match status" value="1"/>
</dbReference>
<comment type="similarity">
    <text evidence="2">Belongs to the methyl-accepting chemotaxis (MCP) protein family.</text>
</comment>
<feature type="domain" description="Methyl-accepting transducer" evidence="5">
    <location>
        <begin position="282"/>
        <end position="533"/>
    </location>
</feature>
<evidence type="ECO:0000313" key="9">
    <source>
        <dbReference type="Proteomes" id="UP000182135"/>
    </source>
</evidence>
<dbReference type="PANTHER" id="PTHR43531:SF11">
    <property type="entry name" value="METHYL-ACCEPTING CHEMOTAXIS PROTEIN 3"/>
    <property type="match status" value="1"/>
</dbReference>
<dbReference type="InterPro" id="IPR004089">
    <property type="entry name" value="MCPsignal_dom"/>
</dbReference>
<evidence type="ECO:0000256" key="2">
    <source>
        <dbReference type="ARBA" id="ARBA00029447"/>
    </source>
</evidence>
<dbReference type="OrthoDB" id="369336at2"/>
<dbReference type="Proteomes" id="UP000182135">
    <property type="component" value="Unassembled WGS sequence"/>
</dbReference>
<feature type="domain" description="HAMP" evidence="6">
    <location>
        <begin position="221"/>
        <end position="263"/>
    </location>
</feature>
<organism evidence="8 9">
    <name type="scientific">Clostridium cadaveris</name>
    <dbReference type="NCBI Taxonomy" id="1529"/>
    <lineage>
        <taxon>Bacteria</taxon>
        <taxon>Bacillati</taxon>
        <taxon>Bacillota</taxon>
        <taxon>Clostridia</taxon>
        <taxon>Eubacteriales</taxon>
        <taxon>Clostridiaceae</taxon>
        <taxon>Clostridium</taxon>
    </lineage>
</organism>
<feature type="transmembrane region" description="Helical" evidence="4">
    <location>
        <begin position="12"/>
        <end position="33"/>
    </location>
</feature>
<evidence type="ECO:0000256" key="1">
    <source>
        <dbReference type="ARBA" id="ARBA00022500"/>
    </source>
</evidence>
<dbReference type="PROSITE" id="PS50885">
    <property type="entry name" value="HAMP"/>
    <property type="match status" value="1"/>
</dbReference>
<reference evidence="8 9" key="1">
    <citation type="submission" date="2016-10" db="EMBL/GenBank/DDBJ databases">
        <authorList>
            <person name="de Groot N.N."/>
        </authorList>
    </citation>
    <scope>NUCLEOTIDE SEQUENCE [LARGE SCALE GENOMIC DNA]</scope>
    <source>
        <strain evidence="8 9">NLAE-zl-G419</strain>
    </source>
</reference>
<dbReference type="Gene3D" id="1.10.287.950">
    <property type="entry name" value="Methyl-accepting chemotaxis protein"/>
    <property type="match status" value="1"/>
</dbReference>
<dbReference type="AlphaFoldDB" id="A0A1I2N4D4"/>
<feature type="transmembrane region" description="Helical" evidence="4">
    <location>
        <begin position="191"/>
        <end position="211"/>
    </location>
</feature>
<dbReference type="GO" id="GO:0004888">
    <property type="term" value="F:transmembrane signaling receptor activity"/>
    <property type="evidence" value="ECO:0007669"/>
    <property type="project" value="TreeGrafter"/>
</dbReference>
<evidence type="ECO:0000313" key="7">
    <source>
        <dbReference type="EMBL" id="PWL55870.1"/>
    </source>
</evidence>
<dbReference type="InterPro" id="IPR051310">
    <property type="entry name" value="MCP_chemotaxis"/>
</dbReference>
<evidence type="ECO:0000256" key="3">
    <source>
        <dbReference type="PROSITE-ProRule" id="PRU00284"/>
    </source>
</evidence>
<gene>
    <name evidence="7" type="ORF">DBY38_00075</name>
    <name evidence="8" type="ORF">SAMN04487885_1199</name>
</gene>
<dbReference type="RefSeq" id="WP_027639104.1">
    <property type="nucleotide sequence ID" value="NZ_CABMJC010000010.1"/>
</dbReference>
<sequence>MLKDLMLNIRYILYIFITSILILSLSFGSIKILDTIESNNNSLYSSHLSNIDILNEFSRSIFISTNNASNYLYLNSNSEIATNSKNTLITHIYKADKAFEDIKKSDLNNYNYISLSNLSVYYSEYKTTISNLIDAVDNGNKDKTETLYLSLNDISSSISTTTIEITKSVFKTTSEKHMSNISDYNSKRTHLLIFTFLILLVFIFIGIFSFIHTTKVFKKCTEFANKIAEGDLTPRLDEDDDPIISNLYSAMNKATEKIREAISSMRIASTTLNNSSLKLSKVTEEIKSSISSINISSKDIILQNLNDYNKIDKIKLNLDMLHSNMTIILNKTADCRYISSNIKQKTEAIISANSIFSEELNSIYAEKCSLLKTSLEEIKLISSLQKLTDVIYYMSKKSNILAANASIEAARSSENNKCFLIVADEIRKLSIEAFNISTNVHEVIDNVNKNIDNLNVGINEAIDFVDVKIYPQINSLYRNSSSCLNDSKNIVSITKSLDELIETLLKTINNMQESILTMSSLSENSTARSNEILLTVSSSYSCIEDMHNLSLENTSVSENLDKMISYFKV</sequence>
<dbReference type="Proteomes" id="UP000246114">
    <property type="component" value="Unassembled WGS sequence"/>
</dbReference>
<dbReference type="GO" id="GO:0006935">
    <property type="term" value="P:chemotaxis"/>
    <property type="evidence" value="ECO:0007669"/>
    <property type="project" value="UniProtKB-KW"/>
</dbReference>
<evidence type="ECO:0000256" key="4">
    <source>
        <dbReference type="SAM" id="Phobius"/>
    </source>
</evidence>
<evidence type="ECO:0000313" key="8">
    <source>
        <dbReference type="EMBL" id="SFF98704.1"/>
    </source>
</evidence>